<dbReference type="EMBL" id="KB630805">
    <property type="protein sequence ID" value="ERL83878.1"/>
    <property type="molecule type" value="Genomic_DNA"/>
</dbReference>
<dbReference type="SUPFAM" id="SSF57625">
    <property type="entry name" value="Invertebrate chitin-binding proteins"/>
    <property type="match status" value="2"/>
</dbReference>
<proteinExistence type="predicted"/>
<sequence length="144" mass="16343">MVEILAQDDNESDDPTSEELCLNRPADEYFRLSTEGDCRDVVRLASVRCPVGLAFDVDRQTCDWKTNVKNCDKLERSILTYRCTKSGLKQITCPSGLAFDIDKQTCDWKGKVTNCDKLESKSSHSWRSAVKEPAKRVKMVRVGF</sequence>
<evidence type="ECO:0000313" key="2">
    <source>
        <dbReference type="EMBL" id="ERL83878.1"/>
    </source>
</evidence>
<dbReference type="GO" id="GO:0005576">
    <property type="term" value="C:extracellular region"/>
    <property type="evidence" value="ECO:0007669"/>
    <property type="project" value="InterPro"/>
</dbReference>
<protein>
    <recommendedName>
        <fullName evidence="1">Chitin-binding type-2 domain-containing protein</fullName>
    </recommendedName>
</protein>
<dbReference type="InterPro" id="IPR036508">
    <property type="entry name" value="Chitin-bd_dom_sf"/>
</dbReference>
<dbReference type="Gene3D" id="2.170.140.10">
    <property type="entry name" value="Chitin binding domain"/>
    <property type="match status" value="2"/>
</dbReference>
<organism evidence="2 3">
    <name type="scientific">Dendroctonus ponderosae</name>
    <name type="common">Mountain pine beetle</name>
    <dbReference type="NCBI Taxonomy" id="77166"/>
    <lineage>
        <taxon>Eukaryota</taxon>
        <taxon>Metazoa</taxon>
        <taxon>Ecdysozoa</taxon>
        <taxon>Arthropoda</taxon>
        <taxon>Hexapoda</taxon>
        <taxon>Insecta</taxon>
        <taxon>Pterygota</taxon>
        <taxon>Neoptera</taxon>
        <taxon>Endopterygota</taxon>
        <taxon>Coleoptera</taxon>
        <taxon>Polyphaga</taxon>
        <taxon>Cucujiformia</taxon>
        <taxon>Curculionidae</taxon>
        <taxon>Scolytinae</taxon>
        <taxon>Dendroctonus</taxon>
    </lineage>
</organism>
<name>U4TVB2_DENPD</name>
<reference evidence="2 3" key="1">
    <citation type="journal article" date="2013" name="Genome Biol.">
        <title>Draft genome of the mountain pine beetle, Dendroctonus ponderosae Hopkins, a major forest pest.</title>
        <authorList>
            <person name="Keeling C.I."/>
            <person name="Yuen M.M."/>
            <person name="Liao N.Y."/>
            <person name="Docking T.R."/>
            <person name="Chan S.K."/>
            <person name="Taylor G.A."/>
            <person name="Palmquist D.L."/>
            <person name="Jackman S.D."/>
            <person name="Nguyen A."/>
            <person name="Li M."/>
            <person name="Henderson H."/>
            <person name="Janes J.K."/>
            <person name="Zhao Y."/>
            <person name="Pandoh P."/>
            <person name="Moore R."/>
            <person name="Sperling F.A."/>
            <person name="Huber D.P."/>
            <person name="Birol I."/>
            <person name="Jones S.J."/>
            <person name="Bohlmann J."/>
        </authorList>
    </citation>
    <scope>NUCLEOTIDE SEQUENCE</scope>
</reference>
<accession>U4TVB2</accession>
<dbReference type="AlphaFoldDB" id="U4TVB2"/>
<dbReference type="GO" id="GO:0008061">
    <property type="term" value="F:chitin binding"/>
    <property type="evidence" value="ECO:0007669"/>
    <property type="project" value="InterPro"/>
</dbReference>
<feature type="domain" description="Chitin-binding type-2" evidence="1">
    <location>
        <begin position="59"/>
        <end position="117"/>
    </location>
</feature>
<dbReference type="STRING" id="77166.U4TVB2"/>
<dbReference type="OrthoDB" id="504708at2759"/>
<gene>
    <name evidence="2" type="ORF">D910_01157</name>
</gene>
<dbReference type="Pfam" id="PF01607">
    <property type="entry name" value="CBM_14"/>
    <property type="match status" value="2"/>
</dbReference>
<evidence type="ECO:0000313" key="3">
    <source>
        <dbReference type="Proteomes" id="UP000030742"/>
    </source>
</evidence>
<dbReference type="PROSITE" id="PS50940">
    <property type="entry name" value="CHIT_BIND_II"/>
    <property type="match status" value="1"/>
</dbReference>
<dbReference type="InterPro" id="IPR002557">
    <property type="entry name" value="Chitin-bd_dom"/>
</dbReference>
<evidence type="ECO:0000259" key="1">
    <source>
        <dbReference type="PROSITE" id="PS50940"/>
    </source>
</evidence>
<dbReference type="Proteomes" id="UP000030742">
    <property type="component" value="Unassembled WGS sequence"/>
</dbReference>